<evidence type="ECO:0008006" key="3">
    <source>
        <dbReference type="Google" id="ProtNLM"/>
    </source>
</evidence>
<reference evidence="1 2" key="1">
    <citation type="submission" date="2017-02" db="EMBL/GenBank/DDBJ databases">
        <authorList>
            <person name="Peterson S.W."/>
        </authorList>
    </citation>
    <scope>NUCLEOTIDE SEQUENCE [LARGE SCALE GENOMIC DNA]</scope>
    <source>
        <strain evidence="1 2">DSM 22899</strain>
    </source>
</reference>
<name>A0A1T5CFC5_9SPHI</name>
<dbReference type="EMBL" id="FUYS01000004">
    <property type="protein sequence ID" value="SKB58043.1"/>
    <property type="molecule type" value="Genomic_DNA"/>
</dbReference>
<gene>
    <name evidence="1" type="ORF">SAMN05660226_02168</name>
</gene>
<accession>A0A1T5CFC5</accession>
<organism evidence="1 2">
    <name type="scientific">Parapedobacter luteus</name>
    <dbReference type="NCBI Taxonomy" id="623280"/>
    <lineage>
        <taxon>Bacteria</taxon>
        <taxon>Pseudomonadati</taxon>
        <taxon>Bacteroidota</taxon>
        <taxon>Sphingobacteriia</taxon>
        <taxon>Sphingobacteriales</taxon>
        <taxon>Sphingobacteriaceae</taxon>
        <taxon>Parapedobacter</taxon>
    </lineage>
</organism>
<proteinExistence type="predicted"/>
<dbReference type="AlphaFoldDB" id="A0A1T5CFC5"/>
<evidence type="ECO:0000313" key="2">
    <source>
        <dbReference type="Proteomes" id="UP000190541"/>
    </source>
</evidence>
<keyword evidence="2" id="KW-1185">Reference proteome</keyword>
<dbReference type="Proteomes" id="UP000190541">
    <property type="component" value="Unassembled WGS sequence"/>
</dbReference>
<protein>
    <recommendedName>
        <fullName evidence="3">Uracil DNA glycosylase superfamily protein</fullName>
    </recommendedName>
</protein>
<dbReference type="STRING" id="623280.SAMN05660226_02168"/>
<evidence type="ECO:0000313" key="1">
    <source>
        <dbReference type="EMBL" id="SKB58043.1"/>
    </source>
</evidence>
<dbReference type="OrthoDB" id="797407at2"/>
<dbReference type="RefSeq" id="WP_079716857.1">
    <property type="nucleotide sequence ID" value="NZ_FUYS01000004.1"/>
</dbReference>
<sequence length="174" mass="19010">MAMSNIQTTDSVALRYLITETLFGMDEDAPVTAELSAVATAPAAAPQFPFYGKNVRNYLFLASDPQHEWLSVSALEALTKTLTALKLTADDIALLNLGTLSAMPQQGDIFAFFNPKIVVSLGVSLPWEGFANPEPNTVLAHQGITVFHTFTFDEMLADAEKKRLFWGTVKTLLI</sequence>